<comment type="subunit">
    <text evidence="7">NDH-1 is composed of 14 different subunits. Subunits NuoA, H, J, K, L, M, N constitute the membrane sector of the complex.</text>
</comment>
<feature type="transmembrane region" description="Helical" evidence="7">
    <location>
        <begin position="33"/>
        <end position="52"/>
    </location>
</feature>
<protein>
    <recommendedName>
        <fullName evidence="7">NADH-quinone oxidoreductase subunit K</fullName>
        <ecNumber evidence="7">7.1.1.-</ecNumber>
    </recommendedName>
    <alternativeName>
        <fullName evidence="7">NADH dehydrogenase I subunit K</fullName>
    </alternativeName>
    <alternativeName>
        <fullName evidence="7">NDH-1 subunit K</fullName>
    </alternativeName>
</protein>
<evidence type="ECO:0000256" key="4">
    <source>
        <dbReference type="ARBA" id="ARBA00022692"/>
    </source>
</evidence>
<keyword evidence="3 7" id="KW-0813">Transport</keyword>
<evidence type="ECO:0000256" key="7">
    <source>
        <dbReference type="HAMAP-Rule" id="MF_01456"/>
    </source>
</evidence>
<keyword evidence="9" id="KW-1185">Reference proteome</keyword>
<evidence type="ECO:0000256" key="6">
    <source>
        <dbReference type="ARBA" id="ARBA00023136"/>
    </source>
</evidence>
<accession>A0ABZ1BZN3</accession>
<feature type="transmembrane region" description="Helical" evidence="7">
    <location>
        <begin position="64"/>
        <end position="86"/>
    </location>
</feature>
<evidence type="ECO:0000256" key="5">
    <source>
        <dbReference type="ARBA" id="ARBA00022989"/>
    </source>
</evidence>
<comment type="function">
    <text evidence="7">NDH-1 shuttles electrons from NADH, via FMN and iron-sulfur (Fe-S) centers, to quinones in the respiratory chain. The immediate electron acceptor for the enzyme in this species is believed to be a menaquinone. Couples the redox reaction to proton translocation (for every two electrons transferred, four hydrogen ions are translocated across the cytoplasmic membrane), and thus conserves the redox energy in a proton gradient.</text>
</comment>
<name>A0ABZ1BZN3_9FIRM</name>
<reference evidence="8 9" key="1">
    <citation type="journal article" date="2024" name="Front. Microbiol.">
        <title>Novel thermophilic genera Geochorda gen. nov. and Carboxydochorda gen. nov. from the deep terrestrial subsurface reveal the ecophysiological diversity in the class Limnochordia.</title>
        <authorList>
            <person name="Karnachuk O.V."/>
            <person name="Lukina A.P."/>
            <person name="Avakyan M.R."/>
            <person name="Kadnikov V.V."/>
            <person name="Begmatov S."/>
            <person name="Beletsky A.V."/>
            <person name="Vlasova K.G."/>
            <person name="Novikov A.A."/>
            <person name="Shcherbakova V.A."/>
            <person name="Mardanov A.V."/>
            <person name="Ravin N.V."/>
        </authorList>
    </citation>
    <scope>NUCLEOTIDE SEQUENCE [LARGE SCALE GENOMIC DNA]</scope>
    <source>
        <strain evidence="8 9">L945</strain>
    </source>
</reference>
<comment type="catalytic activity">
    <reaction evidence="7">
        <text>a quinone + NADH + 5 H(+)(in) = a quinol + NAD(+) + 4 H(+)(out)</text>
        <dbReference type="Rhea" id="RHEA:57888"/>
        <dbReference type="ChEBI" id="CHEBI:15378"/>
        <dbReference type="ChEBI" id="CHEBI:24646"/>
        <dbReference type="ChEBI" id="CHEBI:57540"/>
        <dbReference type="ChEBI" id="CHEBI:57945"/>
        <dbReference type="ChEBI" id="CHEBI:132124"/>
    </reaction>
</comment>
<dbReference type="Gene3D" id="1.10.287.3510">
    <property type="match status" value="1"/>
</dbReference>
<dbReference type="InterPro" id="IPR001133">
    <property type="entry name" value="NADH_UbQ_OxRdtase_chain4L/K"/>
</dbReference>
<evidence type="ECO:0000256" key="1">
    <source>
        <dbReference type="ARBA" id="ARBA00004141"/>
    </source>
</evidence>
<sequence length="102" mass="10695">MPGAPVEAYMAVAVVLFGIGGLGVLVRRSPLAMLMSVEVMWNAAGLAFLAYARHLGEPSGQVMAFLAMTVAAAEAAIGLALIVTIFRARRHVDADDVRQLNG</sequence>
<keyword evidence="7" id="KW-1003">Cell membrane</keyword>
<feature type="transmembrane region" description="Helical" evidence="7">
    <location>
        <begin position="6"/>
        <end position="26"/>
    </location>
</feature>
<dbReference type="EC" id="7.1.1.-" evidence="7"/>
<dbReference type="Proteomes" id="UP001332192">
    <property type="component" value="Chromosome"/>
</dbReference>
<keyword evidence="7" id="KW-1278">Translocase</keyword>
<keyword evidence="7" id="KW-0520">NAD</keyword>
<keyword evidence="4 7" id="KW-0812">Transmembrane</keyword>
<comment type="similarity">
    <text evidence="2 7">Belongs to the complex I subunit 4L family.</text>
</comment>
<dbReference type="GO" id="GO:0050136">
    <property type="term" value="F:NADH dehydrogenase (quinone) (non-electrogenic) activity"/>
    <property type="evidence" value="ECO:0007669"/>
    <property type="project" value="UniProtKB-EC"/>
</dbReference>
<evidence type="ECO:0000313" key="9">
    <source>
        <dbReference type="Proteomes" id="UP001332192"/>
    </source>
</evidence>
<proteinExistence type="inferred from homology"/>
<gene>
    <name evidence="7 8" type="primary">nuoK</name>
    <name evidence="8" type="ORF">U7230_04115</name>
</gene>
<keyword evidence="5 7" id="KW-1133">Transmembrane helix</keyword>
<evidence type="ECO:0000256" key="2">
    <source>
        <dbReference type="ARBA" id="ARBA00010519"/>
    </source>
</evidence>
<keyword evidence="8" id="KW-0560">Oxidoreductase</keyword>
<dbReference type="PANTHER" id="PTHR11434">
    <property type="entry name" value="NADH-UBIQUINONE OXIDOREDUCTASE SUBUNIT ND4L"/>
    <property type="match status" value="1"/>
</dbReference>
<keyword evidence="6 7" id="KW-0472">Membrane</keyword>
<dbReference type="HAMAP" id="MF_01456">
    <property type="entry name" value="NDH1_NuoK"/>
    <property type="match status" value="1"/>
</dbReference>
<comment type="subcellular location">
    <subcellularLocation>
        <location evidence="7">Cell membrane</location>
        <topology evidence="7">Multi-pass membrane protein</topology>
    </subcellularLocation>
    <subcellularLocation>
        <location evidence="1">Membrane</location>
        <topology evidence="1">Multi-pass membrane protein</topology>
    </subcellularLocation>
</comment>
<dbReference type="PANTHER" id="PTHR11434:SF16">
    <property type="entry name" value="NADH-UBIQUINONE OXIDOREDUCTASE CHAIN 4L"/>
    <property type="match status" value="1"/>
</dbReference>
<organism evidence="8 9">
    <name type="scientific">Carboxydichorda subterranea</name>
    <dbReference type="NCBI Taxonomy" id="3109565"/>
    <lineage>
        <taxon>Bacteria</taxon>
        <taxon>Bacillati</taxon>
        <taxon>Bacillota</taxon>
        <taxon>Limnochordia</taxon>
        <taxon>Limnochordales</taxon>
        <taxon>Geochordaceae</taxon>
        <taxon>Carboxydichorda</taxon>
    </lineage>
</organism>
<evidence type="ECO:0000256" key="3">
    <source>
        <dbReference type="ARBA" id="ARBA00022448"/>
    </source>
</evidence>
<dbReference type="EMBL" id="CP141615">
    <property type="protein sequence ID" value="WRP18199.1"/>
    <property type="molecule type" value="Genomic_DNA"/>
</dbReference>
<keyword evidence="7" id="KW-0874">Quinone</keyword>
<dbReference type="InterPro" id="IPR039428">
    <property type="entry name" value="NUOK/Mnh_C1-like"/>
</dbReference>
<evidence type="ECO:0000313" key="8">
    <source>
        <dbReference type="EMBL" id="WRP18199.1"/>
    </source>
</evidence>
<dbReference type="NCBIfam" id="NF004320">
    <property type="entry name" value="PRK05715.1-2"/>
    <property type="match status" value="1"/>
</dbReference>
<dbReference type="Pfam" id="PF00420">
    <property type="entry name" value="Oxidored_q2"/>
    <property type="match status" value="1"/>
</dbReference>
<dbReference type="RefSeq" id="WP_324717470.1">
    <property type="nucleotide sequence ID" value="NZ_CP141615.1"/>
</dbReference>